<evidence type="ECO:0000313" key="2">
    <source>
        <dbReference type="Proteomes" id="UP000320857"/>
    </source>
</evidence>
<sequence length="65" mass="7500">MINRGLPAPPDDDTAAHIVRSRLQSRRPYGPSAHLVHLTDFLEDRVDLQRDDDFVKQAMFEIVRT</sequence>
<dbReference type="Proteomes" id="UP000320857">
    <property type="component" value="Unassembled WGS sequence"/>
</dbReference>
<protein>
    <submittedName>
        <fullName evidence="1">Uncharacterized protein</fullName>
    </submittedName>
</protein>
<reference evidence="1 2" key="1">
    <citation type="submission" date="2019-10" db="EMBL/GenBank/DDBJ databases">
        <title>Streptomyces sp. nov., a novel actinobacterium isolated from alkaline environment.</title>
        <authorList>
            <person name="Golinska P."/>
        </authorList>
    </citation>
    <scope>NUCLEOTIDE SEQUENCE [LARGE SCALE GENOMIC DNA]</scope>
    <source>
        <strain evidence="1 2">OF1</strain>
    </source>
</reference>
<evidence type="ECO:0000313" key="1">
    <source>
        <dbReference type="EMBL" id="MQS01326.1"/>
    </source>
</evidence>
<accession>A0A5P0YM03</accession>
<keyword evidence="2" id="KW-1185">Reference proteome</keyword>
<dbReference type="AlphaFoldDB" id="A0A5P0YM03"/>
<proteinExistence type="predicted"/>
<gene>
    <name evidence="1" type="ORF">FNX44_005440</name>
</gene>
<dbReference type="OrthoDB" id="4235491at2"/>
<organism evidence="1 2">
    <name type="scientific">Streptomyces alkaliterrae</name>
    <dbReference type="NCBI Taxonomy" id="2213162"/>
    <lineage>
        <taxon>Bacteria</taxon>
        <taxon>Bacillati</taxon>
        <taxon>Actinomycetota</taxon>
        <taxon>Actinomycetes</taxon>
        <taxon>Kitasatosporales</taxon>
        <taxon>Streptomycetaceae</taxon>
        <taxon>Streptomyces</taxon>
    </lineage>
</organism>
<dbReference type="EMBL" id="VJYK02000035">
    <property type="protein sequence ID" value="MQS01326.1"/>
    <property type="molecule type" value="Genomic_DNA"/>
</dbReference>
<comment type="caution">
    <text evidence="1">The sequence shown here is derived from an EMBL/GenBank/DDBJ whole genome shotgun (WGS) entry which is preliminary data.</text>
</comment>
<name>A0A5P0YM03_9ACTN</name>
<dbReference type="RefSeq" id="WP_153506889.1">
    <property type="nucleotide sequence ID" value="NZ_VJYK02000035.1"/>
</dbReference>